<accession>A0AAD1Y6U7</accession>
<evidence type="ECO:0000259" key="3">
    <source>
        <dbReference type="Pfam" id="PF07859"/>
    </source>
</evidence>
<dbReference type="SUPFAM" id="SSF53474">
    <property type="entry name" value="alpha/beta-Hydrolases"/>
    <property type="match status" value="1"/>
</dbReference>
<evidence type="ECO:0000313" key="4">
    <source>
        <dbReference type="EMBL" id="CAI2383957.1"/>
    </source>
</evidence>
<gene>
    <name evidence="4" type="ORF">ECRASSUSDP1_LOCUS25476</name>
</gene>
<dbReference type="PANTHER" id="PTHR23025:SF3">
    <property type="entry name" value="HORMONE-SENSITIVE LIPASE"/>
    <property type="match status" value="1"/>
</dbReference>
<proteinExistence type="inferred from homology"/>
<name>A0AAD1Y6U7_EUPCR</name>
<reference evidence="4" key="1">
    <citation type="submission" date="2023-07" db="EMBL/GenBank/DDBJ databases">
        <authorList>
            <consortium name="AG Swart"/>
            <person name="Singh M."/>
            <person name="Singh A."/>
            <person name="Seah K."/>
            <person name="Emmerich C."/>
        </authorList>
    </citation>
    <scope>NUCLEOTIDE SEQUENCE</scope>
    <source>
        <strain evidence="4">DP1</strain>
    </source>
</reference>
<dbReference type="InterPro" id="IPR013094">
    <property type="entry name" value="AB_hydrolase_3"/>
</dbReference>
<dbReference type="InterPro" id="IPR002168">
    <property type="entry name" value="Lipase_GDXG_HIS_AS"/>
</dbReference>
<evidence type="ECO:0000256" key="1">
    <source>
        <dbReference type="ARBA" id="ARBA00010515"/>
    </source>
</evidence>
<dbReference type="GO" id="GO:0005829">
    <property type="term" value="C:cytosol"/>
    <property type="evidence" value="ECO:0007669"/>
    <property type="project" value="TreeGrafter"/>
</dbReference>
<dbReference type="AlphaFoldDB" id="A0AAD1Y6U7"/>
<dbReference type="GO" id="GO:0004806">
    <property type="term" value="F:triacylglycerol lipase activity"/>
    <property type="evidence" value="ECO:0007669"/>
    <property type="project" value="TreeGrafter"/>
</dbReference>
<comment type="similarity">
    <text evidence="1">Belongs to the 'GDXG' lipolytic enzyme family.</text>
</comment>
<protein>
    <recommendedName>
        <fullName evidence="3">Alpha/beta hydrolase fold-3 domain-containing protein</fullName>
    </recommendedName>
</protein>
<dbReference type="EMBL" id="CAMPGE010026263">
    <property type="protein sequence ID" value="CAI2383957.1"/>
    <property type="molecule type" value="Genomic_DNA"/>
</dbReference>
<dbReference type="Pfam" id="PF07859">
    <property type="entry name" value="Abhydrolase_3"/>
    <property type="match status" value="1"/>
</dbReference>
<dbReference type="GO" id="GO:0019433">
    <property type="term" value="P:triglyceride catabolic process"/>
    <property type="evidence" value="ECO:0007669"/>
    <property type="project" value="TreeGrafter"/>
</dbReference>
<evidence type="ECO:0000256" key="2">
    <source>
        <dbReference type="ARBA" id="ARBA00022801"/>
    </source>
</evidence>
<dbReference type="Gene3D" id="3.40.50.1820">
    <property type="entry name" value="alpha/beta hydrolase"/>
    <property type="match status" value="1"/>
</dbReference>
<dbReference type="InterPro" id="IPR029058">
    <property type="entry name" value="AB_hydrolase_fold"/>
</dbReference>
<feature type="domain" description="Alpha/beta hydrolase fold-3" evidence="3">
    <location>
        <begin position="623"/>
        <end position="834"/>
    </location>
</feature>
<dbReference type="Proteomes" id="UP001295684">
    <property type="component" value="Unassembled WGS sequence"/>
</dbReference>
<dbReference type="PANTHER" id="PTHR23025">
    <property type="entry name" value="TRIACYLGLYCEROL LIPASE"/>
    <property type="match status" value="1"/>
</dbReference>
<dbReference type="PROSITE" id="PS01173">
    <property type="entry name" value="LIPASE_GDXG_HIS"/>
    <property type="match status" value="1"/>
</dbReference>
<evidence type="ECO:0000313" key="5">
    <source>
        <dbReference type="Proteomes" id="UP001295684"/>
    </source>
</evidence>
<keyword evidence="5" id="KW-1185">Reference proteome</keyword>
<keyword evidence="2" id="KW-0378">Hydrolase</keyword>
<comment type="caution">
    <text evidence="4">The sequence shown here is derived from an EMBL/GenBank/DDBJ whole genome shotgun (WGS) entry which is preliminary data.</text>
</comment>
<sequence>MDILFGTKKEKTVLRDPREAFHSSEKVVEKLMQPMEKIHVYTEDDLIRYLRLSFDLIVEVDKEMGGLVKMSNYPNFGEKCDEFKRLCVDIKELVNISVDNLAHFSSFSRFDELKQERDRAEDVFCRLGIFCDSLHHKHKEPDERGHRSALDDQDLIMSEDVHIDSNELEEAHNKGMFEDLSLDSEEIKGSIDTNYTDLLPSDTQISLNKLILKKIDNMKTLAKERNHLQGTLHEQRVKDIREGKFKICVPAVALIFKYMADLFKIIKKTMKEAIEERKEGSFKTFMIYASKFLLISEMLFAAFYAKDDMLYKDISDESWDMFFNFYDCYEPKDLTKFNRQYQNICNFQALGAAFISKAGTHSNAFSEFLGQARYAAYYLFFKKERMEQFNMFMSDPDIDLCLKIYNMPETAFMQAMTAVTLPSIQMHKVVYLPMLEETITLRNLKETAESYQDYLKKKAQGLFYHEILYEQNKEKKEKKTMTLNDLVGNSLFASASMRVCRHDFSEDFDKNEQSQFLTDPSLYDPEKNVMVRVLSPFKLPVNWETRKVDQTMIEQANKNQEGGSFFSGVKHTIKELKEGLGRSKIFNFWKWGTSSNSSDQHGPKLKKEAKTPVKEYIDVKAILVHIHGGGFVSMSSFSHQGYTREYANGLGIPVFSIDYRLAPEDPYPAALNDVWQAYSWLVTNCTTQFGIKPSKIIVTGDSAGGNLACALTMLCIEKHFRVPDFLLPAYPVLNMSLLNFSPSLILSLDDYILPTGFLMVFIDAYVKDADAENDHFLSPGICPQNVLEKFPPTRIMTAGNDPLRDEQYRFVLKLIDADVDIRCKEYLHFPHGFLSMNLPVVGLEESRNCIDQAIAYFKESFDREPLECECSSNCCTLVEGRPICCKNVLKSAKDNSEGTDSEEEP</sequence>
<organism evidence="4 5">
    <name type="scientific">Euplotes crassus</name>
    <dbReference type="NCBI Taxonomy" id="5936"/>
    <lineage>
        <taxon>Eukaryota</taxon>
        <taxon>Sar</taxon>
        <taxon>Alveolata</taxon>
        <taxon>Ciliophora</taxon>
        <taxon>Intramacronucleata</taxon>
        <taxon>Spirotrichea</taxon>
        <taxon>Hypotrichia</taxon>
        <taxon>Euplotida</taxon>
        <taxon>Euplotidae</taxon>
        <taxon>Moneuplotes</taxon>
    </lineage>
</organism>
<dbReference type="GO" id="GO:0004771">
    <property type="term" value="F:sterol ester esterase activity"/>
    <property type="evidence" value="ECO:0007669"/>
    <property type="project" value="TreeGrafter"/>
</dbReference>